<feature type="transmembrane region" description="Helical" evidence="2">
    <location>
        <begin position="94"/>
        <end position="115"/>
    </location>
</feature>
<dbReference type="Proteomes" id="UP000050867">
    <property type="component" value="Unassembled WGS sequence"/>
</dbReference>
<feature type="transmembrane region" description="Helical" evidence="2">
    <location>
        <begin position="41"/>
        <end position="59"/>
    </location>
</feature>
<feature type="compositionally biased region" description="Basic and acidic residues" evidence="1">
    <location>
        <begin position="15"/>
        <end position="27"/>
    </location>
</feature>
<evidence type="ECO:0000256" key="2">
    <source>
        <dbReference type="SAM" id="Phobius"/>
    </source>
</evidence>
<dbReference type="Pfam" id="PF11222">
    <property type="entry name" value="DUF3017"/>
    <property type="match status" value="1"/>
</dbReference>
<dbReference type="STRING" id="76728.AQ490_08900"/>
<keyword evidence="2" id="KW-0812">Transmembrane</keyword>
<keyword evidence="2" id="KW-1133">Transmembrane helix</keyword>
<dbReference type="AlphaFoldDB" id="A0A0T6LLJ6"/>
<evidence type="ECO:0000313" key="4">
    <source>
        <dbReference type="Proteomes" id="UP000050867"/>
    </source>
</evidence>
<gene>
    <name evidence="3" type="ORF">AQ490_08900</name>
</gene>
<dbReference type="OrthoDB" id="5192929at2"/>
<evidence type="ECO:0000313" key="3">
    <source>
        <dbReference type="EMBL" id="KRV46888.1"/>
    </source>
</evidence>
<sequence length="134" mass="14043">MAGVQSMGGSRRPPRKTETTARPEGGHRAAGGDAPAPVRQWPILLVLAGVALGLLVSQVNFRTGVVVVGGSVLFGGVLRAVVRNVGMLAVRSRFTDVVTYGVLGAGIVLLALTAMPDPVLDIPWMQDVMRFAVR</sequence>
<keyword evidence="4" id="KW-1185">Reference proteome</keyword>
<organism evidence="3 4">
    <name type="scientific">Wenjunlia vitaminophila</name>
    <name type="common">Streptomyces vitaminophilus</name>
    <dbReference type="NCBI Taxonomy" id="76728"/>
    <lineage>
        <taxon>Bacteria</taxon>
        <taxon>Bacillati</taxon>
        <taxon>Actinomycetota</taxon>
        <taxon>Actinomycetes</taxon>
        <taxon>Kitasatosporales</taxon>
        <taxon>Streptomycetaceae</taxon>
        <taxon>Wenjunlia</taxon>
    </lineage>
</organism>
<comment type="caution">
    <text evidence="3">The sequence shown here is derived from an EMBL/GenBank/DDBJ whole genome shotgun (WGS) entry which is preliminary data.</text>
</comment>
<keyword evidence="2" id="KW-0472">Membrane</keyword>
<dbReference type="eggNOG" id="ENOG5033CNM">
    <property type="taxonomic scope" value="Bacteria"/>
</dbReference>
<reference evidence="3 4" key="1">
    <citation type="submission" date="2015-10" db="EMBL/GenBank/DDBJ databases">
        <title>Draft genome sequence of pyrrolomycin-producing Streptomyces vitaminophilus.</title>
        <authorList>
            <person name="Graham D.E."/>
            <person name="Mahan K.M."/>
            <person name="Klingeman D.M."/>
            <person name="Hettich R.L."/>
            <person name="Parry R.J."/>
        </authorList>
    </citation>
    <scope>NUCLEOTIDE SEQUENCE [LARGE SCALE GENOMIC DNA]</scope>
    <source>
        <strain evidence="3 4">ATCC 31673</strain>
    </source>
</reference>
<name>A0A0T6LLJ6_WENVI</name>
<dbReference type="InterPro" id="IPR021385">
    <property type="entry name" value="DUF3017"/>
</dbReference>
<evidence type="ECO:0000256" key="1">
    <source>
        <dbReference type="SAM" id="MobiDB-lite"/>
    </source>
</evidence>
<evidence type="ECO:0008006" key="5">
    <source>
        <dbReference type="Google" id="ProtNLM"/>
    </source>
</evidence>
<feature type="region of interest" description="Disordered" evidence="1">
    <location>
        <begin position="1"/>
        <end position="35"/>
    </location>
</feature>
<protein>
    <recommendedName>
        <fullName evidence="5">DUF3017 domain-containing protein</fullName>
    </recommendedName>
</protein>
<accession>A0A0T6LLJ6</accession>
<dbReference type="EMBL" id="LLZU01000038">
    <property type="protein sequence ID" value="KRV46888.1"/>
    <property type="molecule type" value="Genomic_DNA"/>
</dbReference>
<proteinExistence type="predicted"/>
<feature type="transmembrane region" description="Helical" evidence="2">
    <location>
        <begin position="65"/>
        <end position="82"/>
    </location>
</feature>
<dbReference type="RefSeq" id="WP_026219904.1">
    <property type="nucleotide sequence ID" value="NZ_LLZU01000038.1"/>
</dbReference>